<keyword evidence="8" id="KW-1185">Reference proteome</keyword>
<feature type="signal peptide" evidence="5">
    <location>
        <begin position="1"/>
        <end position="18"/>
    </location>
</feature>
<evidence type="ECO:0000256" key="1">
    <source>
        <dbReference type="ARBA" id="ARBA00004236"/>
    </source>
</evidence>
<dbReference type="SMART" id="SM01225">
    <property type="entry name" value="G8"/>
    <property type="match status" value="1"/>
</dbReference>
<reference evidence="8" key="1">
    <citation type="submission" date="2017-06" db="EMBL/GenBank/DDBJ databases">
        <title>Genome analysis of Fimbriiglobus ruber SP5, the first member of the order Planctomycetales with confirmed chitinolytic capability.</title>
        <authorList>
            <person name="Ravin N.V."/>
            <person name="Rakitin A.L."/>
            <person name="Ivanova A.A."/>
            <person name="Beletsky A.V."/>
            <person name="Kulichevskaya I.S."/>
            <person name="Mardanov A.V."/>
            <person name="Dedysh S.N."/>
        </authorList>
    </citation>
    <scope>NUCLEOTIDE SEQUENCE [LARGE SCALE GENOMIC DNA]</scope>
    <source>
        <strain evidence="8">SP5</strain>
    </source>
</reference>
<dbReference type="EMBL" id="NIDE01000017">
    <property type="protein sequence ID" value="OWK36371.1"/>
    <property type="molecule type" value="Genomic_DNA"/>
</dbReference>
<feature type="domain" description="G8" evidence="6">
    <location>
        <begin position="36"/>
        <end position="181"/>
    </location>
</feature>
<proteinExistence type="predicted"/>
<organism evidence="7 8">
    <name type="scientific">Fimbriiglobus ruber</name>
    <dbReference type="NCBI Taxonomy" id="1908690"/>
    <lineage>
        <taxon>Bacteria</taxon>
        <taxon>Pseudomonadati</taxon>
        <taxon>Planctomycetota</taxon>
        <taxon>Planctomycetia</taxon>
        <taxon>Gemmatales</taxon>
        <taxon>Gemmataceae</taxon>
        <taxon>Fimbriiglobus</taxon>
    </lineage>
</organism>
<dbReference type="PANTHER" id="PTHR46769">
    <property type="entry name" value="POLYCYSTIC KIDNEY AND HEPATIC DISEASE 1 (AUTOSOMAL RECESSIVE)-LIKE 1"/>
    <property type="match status" value="1"/>
</dbReference>
<evidence type="ECO:0000313" key="8">
    <source>
        <dbReference type="Proteomes" id="UP000214646"/>
    </source>
</evidence>
<dbReference type="InterPro" id="IPR055401">
    <property type="entry name" value="CEMIP_beta-hel_dom"/>
</dbReference>
<evidence type="ECO:0000256" key="2">
    <source>
        <dbReference type="ARBA" id="ARBA00022475"/>
    </source>
</evidence>
<comment type="caution">
    <text evidence="7">The sequence shown here is derived from an EMBL/GenBank/DDBJ whole genome shotgun (WGS) entry which is preliminary data.</text>
</comment>
<dbReference type="PANTHER" id="PTHR46769:SF2">
    <property type="entry name" value="FIBROCYSTIN-L ISOFORM 2 PRECURSOR-RELATED"/>
    <property type="match status" value="1"/>
</dbReference>
<evidence type="ECO:0000256" key="5">
    <source>
        <dbReference type="SAM" id="SignalP"/>
    </source>
</evidence>
<evidence type="ECO:0000256" key="4">
    <source>
        <dbReference type="ARBA" id="ARBA00023180"/>
    </source>
</evidence>
<dbReference type="GO" id="GO:0005886">
    <property type="term" value="C:plasma membrane"/>
    <property type="evidence" value="ECO:0007669"/>
    <property type="project" value="UniProtKB-SubCell"/>
</dbReference>
<dbReference type="Proteomes" id="UP000214646">
    <property type="component" value="Unassembled WGS sequence"/>
</dbReference>
<keyword evidence="2" id="KW-1003">Cell membrane</keyword>
<gene>
    <name evidence="7" type="ORF">FRUB_08934</name>
</gene>
<dbReference type="RefSeq" id="WP_202974143.1">
    <property type="nucleotide sequence ID" value="NZ_NIDE01000017.1"/>
</dbReference>
<evidence type="ECO:0000313" key="7">
    <source>
        <dbReference type="EMBL" id="OWK36371.1"/>
    </source>
</evidence>
<protein>
    <submittedName>
        <fullName evidence="7">Polycystic kidney and hepatic disease 1</fullName>
    </submittedName>
</protein>
<dbReference type="SUPFAM" id="SSF51126">
    <property type="entry name" value="Pectin lyase-like"/>
    <property type="match status" value="1"/>
</dbReference>
<evidence type="ECO:0000256" key="3">
    <source>
        <dbReference type="ARBA" id="ARBA00022729"/>
    </source>
</evidence>
<dbReference type="Pfam" id="PF10162">
    <property type="entry name" value="G8"/>
    <property type="match status" value="1"/>
</dbReference>
<dbReference type="Pfam" id="PF24606">
    <property type="entry name" value="CEMIP_beta-hel"/>
    <property type="match status" value="1"/>
</dbReference>
<dbReference type="AlphaFoldDB" id="A0A225D443"/>
<name>A0A225D443_9BACT</name>
<keyword evidence="3 5" id="KW-0732">Signal</keyword>
<accession>A0A225D443</accession>
<evidence type="ECO:0000259" key="6">
    <source>
        <dbReference type="PROSITE" id="PS51484"/>
    </source>
</evidence>
<dbReference type="InterPro" id="IPR011050">
    <property type="entry name" value="Pectin_lyase_fold/virulence"/>
</dbReference>
<sequence>MRLAVFVSLTLAASPVLAADPPVIRSASGGRWSDTATWAGGQVPGAGSRVLIRDGHRVEYDVKSDAVVRGLNIAGTLAFATDRDTLLNVGLIKIQPGDAYSEDGFDCDEHAMPGGGGATLARPELLVGTPDAPVASGKSAVIRLHYVPGMNKETCPAIVCCGGRMEMHGQPLSRTWLKLGAAAKVGDTAVTLAESVTGWKVGDRVIVTGTQAHGPAKTESLTEERTITALDGTTLTLDTPLKMAHAGTGDHRGEVANLSRNVVVESADPAGVRGHTMYHKGSAGSLTYAEFRHLGKKNILGKYAIHFHLCRDTMRGSSVVGNSIWDSDNRWLTIHGTDYLVARDNVGYKSIGHGFFLEDGTEVYNVLDRNLAIGARAGKRLPKQVLPFDANEGAGFWWTCSLNAFTRNVAAECDQYGFRFEATPTSALKLSFPIRRADGTRKETDPRTLPFVRFEDNEVHTSHGLYGVNLGEGVNRVGPDARHPFVVKNLKIWDVHYGFRPQVPNLRVENLTLHRVAYGVYHPNYDAHYYKNVLISQTNTEPFNRGHDDLSVQYGLLVVDVLTFDGCRSGGMPLIQISDDNPTGAGETHLRNVKTVNWSDTSREKAVVNLGGGPRPQPKFAKGVPVYLHDWFGPGRAALVVSIRSPEFKTEPTRFRKEAPLTGDESRVAEVTGIPFPQPPEVVDDLPPATVVTRVVRSNGKLTVRGTTVDDGQVRHVRVNGQEAKATAANFAEWEVTLDAPSGPVQLAAVSEDVAGNVEQTPMRVTVK</sequence>
<dbReference type="InterPro" id="IPR052387">
    <property type="entry name" value="Fibrocystin"/>
</dbReference>
<comment type="subcellular location">
    <subcellularLocation>
        <location evidence="1">Cell membrane</location>
    </subcellularLocation>
</comment>
<feature type="chain" id="PRO_5012352733" evidence="5">
    <location>
        <begin position="19"/>
        <end position="768"/>
    </location>
</feature>
<keyword evidence="2" id="KW-0472">Membrane</keyword>
<dbReference type="InterPro" id="IPR019316">
    <property type="entry name" value="G8_domain"/>
</dbReference>
<keyword evidence="4" id="KW-0325">Glycoprotein</keyword>
<dbReference type="PROSITE" id="PS51484">
    <property type="entry name" value="G8"/>
    <property type="match status" value="1"/>
</dbReference>